<evidence type="ECO:0000259" key="7">
    <source>
        <dbReference type="Pfam" id="PF10277"/>
    </source>
</evidence>
<reference evidence="8" key="1">
    <citation type="submission" date="2022-08" db="UniProtKB">
        <authorList>
            <consortium name="EnsemblMetazoa"/>
        </authorList>
    </citation>
    <scope>IDENTIFICATION</scope>
    <source>
        <strain evidence="8">05x7-T-G4-1.051#20</strain>
    </source>
</reference>
<proteinExistence type="inferred from homology"/>
<feature type="transmembrane region" description="Helical" evidence="6">
    <location>
        <begin position="101"/>
        <end position="121"/>
    </location>
</feature>
<keyword evidence="9" id="KW-1185">Reference proteome</keyword>
<evidence type="ECO:0000256" key="5">
    <source>
        <dbReference type="ARBA" id="ARBA00023136"/>
    </source>
</evidence>
<feature type="transmembrane region" description="Helical" evidence="6">
    <location>
        <begin position="63"/>
        <end position="81"/>
    </location>
</feature>
<evidence type="ECO:0000256" key="4">
    <source>
        <dbReference type="ARBA" id="ARBA00022989"/>
    </source>
</evidence>
<dbReference type="Proteomes" id="UP000005408">
    <property type="component" value="Unassembled WGS sequence"/>
</dbReference>
<dbReference type="AlphaFoldDB" id="A0A8W8N480"/>
<dbReference type="InterPro" id="IPR019402">
    <property type="entry name" value="CWH43_N"/>
</dbReference>
<evidence type="ECO:0000256" key="2">
    <source>
        <dbReference type="ARBA" id="ARBA00006565"/>
    </source>
</evidence>
<evidence type="ECO:0000313" key="8">
    <source>
        <dbReference type="EnsemblMetazoa" id="G3859.4:cds"/>
    </source>
</evidence>
<accession>A0A8W8N480</accession>
<feature type="transmembrane region" description="Helical" evidence="6">
    <location>
        <begin position="165"/>
        <end position="185"/>
    </location>
</feature>
<feature type="transmembrane region" description="Helical" evidence="6">
    <location>
        <begin position="127"/>
        <end position="145"/>
    </location>
</feature>
<evidence type="ECO:0000256" key="3">
    <source>
        <dbReference type="ARBA" id="ARBA00022692"/>
    </source>
</evidence>
<comment type="subcellular location">
    <subcellularLocation>
        <location evidence="1">Endomembrane system</location>
        <topology evidence="1">Multi-pass membrane protein</topology>
    </subcellularLocation>
</comment>
<evidence type="ECO:0000313" key="9">
    <source>
        <dbReference type="Proteomes" id="UP000005408"/>
    </source>
</evidence>
<name>A0A8W8N480_MAGGI</name>
<dbReference type="PANTHER" id="PTHR21324">
    <property type="entry name" value="FASTING-INDUCIBLE INTEGRAL MEMBRANE PROTEIN TM6P1-RELATED"/>
    <property type="match status" value="1"/>
</dbReference>
<sequence>MHVEQSNIEQCLVNILTEQSAKNGCPHCVWYRTVIPEHVFRVTCPPMLPYISDTGTTPYESCFFSFFLNLSAILALCTVYIRYRWLRLVSNEERSLRCCNIIALVLGELSALGLSLVANFQETNLEGVHMTGAAMTIGCGILYMFSQTALSYKMADTLSLSRLRLIMAVFCSLTAASFLIATITAKSLRSSTTDPLHWASTDKGYPAHVTAAVSEWLTCIVYLLFYATFVQDFKRTSVSVSLNIITMEESEGIKV</sequence>
<keyword evidence="4 6" id="KW-1133">Transmembrane helix</keyword>
<evidence type="ECO:0000256" key="1">
    <source>
        <dbReference type="ARBA" id="ARBA00004127"/>
    </source>
</evidence>
<feature type="transmembrane region" description="Helical" evidence="6">
    <location>
        <begin position="205"/>
        <end position="225"/>
    </location>
</feature>
<dbReference type="Pfam" id="PF10277">
    <property type="entry name" value="Frag1"/>
    <property type="match status" value="1"/>
</dbReference>
<evidence type="ECO:0000256" key="6">
    <source>
        <dbReference type="SAM" id="Phobius"/>
    </source>
</evidence>
<comment type="similarity">
    <text evidence="2">Belongs to the DRAM/TMEM150 family.</text>
</comment>
<keyword evidence="3 6" id="KW-0812">Transmembrane</keyword>
<organism evidence="8 9">
    <name type="scientific">Magallana gigas</name>
    <name type="common">Pacific oyster</name>
    <name type="synonym">Crassostrea gigas</name>
    <dbReference type="NCBI Taxonomy" id="29159"/>
    <lineage>
        <taxon>Eukaryota</taxon>
        <taxon>Metazoa</taxon>
        <taxon>Spiralia</taxon>
        <taxon>Lophotrochozoa</taxon>
        <taxon>Mollusca</taxon>
        <taxon>Bivalvia</taxon>
        <taxon>Autobranchia</taxon>
        <taxon>Pteriomorphia</taxon>
        <taxon>Ostreida</taxon>
        <taxon>Ostreoidea</taxon>
        <taxon>Ostreidae</taxon>
        <taxon>Magallana</taxon>
    </lineage>
</organism>
<protein>
    <recommendedName>
        <fullName evidence="7">CWH43-like N-terminal domain-containing protein</fullName>
    </recommendedName>
</protein>
<feature type="domain" description="CWH43-like N-terminal" evidence="7">
    <location>
        <begin position="44"/>
        <end position="235"/>
    </location>
</feature>
<dbReference type="EnsemblMetazoa" id="G3859.4">
    <property type="protein sequence ID" value="G3859.4:cds"/>
    <property type="gene ID" value="G3859"/>
</dbReference>
<keyword evidence="5 6" id="KW-0472">Membrane</keyword>
<dbReference type="GO" id="GO:0012505">
    <property type="term" value="C:endomembrane system"/>
    <property type="evidence" value="ECO:0007669"/>
    <property type="project" value="UniProtKB-SubCell"/>
</dbReference>
<dbReference type="PANTHER" id="PTHR21324:SF2">
    <property type="entry name" value="EG:22E5.9 PROTEIN"/>
    <property type="match status" value="1"/>
</dbReference>
<dbReference type="InterPro" id="IPR050911">
    <property type="entry name" value="DRAM/TMEM150_Autophagy_Mod"/>
</dbReference>